<dbReference type="GO" id="GO:0046872">
    <property type="term" value="F:metal ion binding"/>
    <property type="evidence" value="ECO:0007669"/>
    <property type="project" value="UniProtKB-KW"/>
</dbReference>
<gene>
    <name evidence="5" type="ORF">FQK01_20440</name>
</gene>
<keyword evidence="6" id="KW-1185">Reference proteome</keyword>
<dbReference type="SUPFAM" id="SSF48264">
    <property type="entry name" value="Cytochrome P450"/>
    <property type="match status" value="1"/>
</dbReference>
<name>A0ABD7S8V5_XANVA</name>
<protein>
    <submittedName>
        <fullName evidence="5">Cytochrome P450</fullName>
    </submittedName>
</protein>
<dbReference type="PANTHER" id="PTHR24305">
    <property type="entry name" value="CYTOCHROME P450"/>
    <property type="match status" value="1"/>
</dbReference>
<keyword evidence="3 4" id="KW-0408">Iron</keyword>
<dbReference type="InterPro" id="IPR050121">
    <property type="entry name" value="Cytochrome_P450_monoxygenase"/>
</dbReference>
<evidence type="ECO:0000313" key="6">
    <source>
        <dbReference type="Proteomes" id="UP000320455"/>
    </source>
</evidence>
<comment type="caution">
    <text evidence="5">The sequence shown here is derived from an EMBL/GenBank/DDBJ whole genome shotgun (WGS) entry which is preliminary data.</text>
</comment>
<accession>A0ABD7S8V5</accession>
<keyword evidence="4" id="KW-0349">Heme</keyword>
<dbReference type="Gene3D" id="1.10.630.10">
    <property type="entry name" value="Cytochrome P450"/>
    <property type="match status" value="1"/>
</dbReference>
<proteinExistence type="inferred from homology"/>
<comment type="cofactor">
    <cofactor evidence="4">
        <name>heme</name>
        <dbReference type="ChEBI" id="CHEBI:30413"/>
    </cofactor>
</comment>
<sequence length="346" mass="38080">MLASSADGFARATVFAPRLQALLGEHVGKEVFRLDADTVGVAGAELTHRLLDARAATEAERPTFKPLHGRSIPRTDASKLMQALGRDVREALKRPVSADLDLCGPWPHVGHVYLRDLLLAGDPLRLRLLMDRMLQLTPKLTWAVIAAGAAMPFKLQYNASALATLTAAAGSYDERRYAMGLYRRTAAPVCLSISTLVANALWLGSPFDPAVPSRHIVYESLRLLPPSWNILRNASPEYPALDSRIGSGDDVLVLPLLSHRDPALWEDPEAFRPERWDHLDPDNHPGYLPFGPAAERCWARHMVMPLAERLLDALRSQGLAVNPKQRTAMVPLMSLLGVAQVDVVRQ</sequence>
<dbReference type="RefSeq" id="WP_039436253.1">
    <property type="nucleotide sequence ID" value="NZ_CP034649.1"/>
</dbReference>
<dbReference type="PRINTS" id="PR00465">
    <property type="entry name" value="EP450IV"/>
</dbReference>
<evidence type="ECO:0000256" key="4">
    <source>
        <dbReference type="PIRSR" id="PIRSR602403-1"/>
    </source>
</evidence>
<organism evidence="5 6">
    <name type="scientific">Xanthomonas vasicola</name>
    <dbReference type="NCBI Taxonomy" id="56459"/>
    <lineage>
        <taxon>Bacteria</taxon>
        <taxon>Pseudomonadati</taxon>
        <taxon>Pseudomonadota</taxon>
        <taxon>Gammaproteobacteria</taxon>
        <taxon>Lysobacterales</taxon>
        <taxon>Lysobacteraceae</taxon>
        <taxon>Xanthomonas</taxon>
    </lineage>
</organism>
<dbReference type="InterPro" id="IPR001128">
    <property type="entry name" value="Cyt_P450"/>
</dbReference>
<dbReference type="InterPro" id="IPR002403">
    <property type="entry name" value="Cyt_P450_E_grp-IV"/>
</dbReference>
<dbReference type="EMBL" id="VOCK01000051">
    <property type="protein sequence ID" value="TWQ49896.1"/>
    <property type="molecule type" value="Genomic_DNA"/>
</dbReference>
<reference evidence="6" key="1">
    <citation type="journal article" date="2020" name="Phytopathology">
        <title>Genomic acquisitions in emerging populations of Xanthomonas vasicola pv. vasculorum infecting corn in the U.S. and Argentina.</title>
        <authorList>
            <person name="Perez-Quintero A.L."/>
        </authorList>
    </citation>
    <scope>NUCLEOTIDE SEQUENCE [LARGE SCALE GENOMIC DNA]</scope>
    <source>
        <strain evidence="6">Xvh-L</strain>
    </source>
</reference>
<dbReference type="Proteomes" id="UP000320455">
    <property type="component" value="Unassembled WGS sequence"/>
</dbReference>
<dbReference type="Pfam" id="PF00067">
    <property type="entry name" value="p450"/>
    <property type="match status" value="1"/>
</dbReference>
<feature type="binding site" description="axial binding residue" evidence="4">
    <location>
        <position position="297"/>
    </location>
    <ligand>
        <name>heme</name>
        <dbReference type="ChEBI" id="CHEBI:30413"/>
    </ligand>
    <ligandPart>
        <name>Fe</name>
        <dbReference type="ChEBI" id="CHEBI:18248"/>
    </ligandPart>
</feature>
<dbReference type="InterPro" id="IPR036396">
    <property type="entry name" value="Cyt_P450_sf"/>
</dbReference>
<evidence type="ECO:0000256" key="2">
    <source>
        <dbReference type="ARBA" id="ARBA00022723"/>
    </source>
</evidence>
<comment type="similarity">
    <text evidence="1">Belongs to the cytochrome P450 family.</text>
</comment>
<evidence type="ECO:0000256" key="1">
    <source>
        <dbReference type="ARBA" id="ARBA00010617"/>
    </source>
</evidence>
<dbReference type="PANTHER" id="PTHR24305:SF166">
    <property type="entry name" value="CYTOCHROME P450 12A4, MITOCHONDRIAL-RELATED"/>
    <property type="match status" value="1"/>
</dbReference>
<dbReference type="AlphaFoldDB" id="A0ABD7S8V5"/>
<evidence type="ECO:0000256" key="3">
    <source>
        <dbReference type="ARBA" id="ARBA00023004"/>
    </source>
</evidence>
<keyword evidence="2 4" id="KW-0479">Metal-binding</keyword>
<evidence type="ECO:0000313" key="5">
    <source>
        <dbReference type="EMBL" id="TWQ49896.1"/>
    </source>
</evidence>